<dbReference type="AlphaFoldDB" id="A0A4U1BNA4"/>
<dbReference type="SUPFAM" id="SSF54001">
    <property type="entry name" value="Cysteine proteinases"/>
    <property type="match status" value="1"/>
</dbReference>
<gene>
    <name evidence="5" type="ORF">FCL42_14900</name>
</gene>
<sequence length="279" mass="31843">MKKFLAALKRLLIKVAVFSVLIFLVNIKAFFKDKDIRDGIEAEVARLESRDNNPHLGKQSLEILSIGQSLSDTQIKGILDRAQGKGGAFTYSYANTGVYTMSAQGINSKHYLVNSYLEGYEPFEVENVMMPLYVLAQRKSYMLDSEQYDGRAEVWQTSRQAFLYPRGDCEDHALALADWLIAMNEDARVVVGDYDGEGHAWVVLFREGKEYLLEATQKSGLSRSTPYPIAKLYPDYHPKFMFNREGFWENSGSKYTTAYSGEHWVKKSHYRYGMANRSS</sequence>
<dbReference type="Proteomes" id="UP000305675">
    <property type="component" value="Unassembled WGS sequence"/>
</dbReference>
<evidence type="ECO:0000256" key="3">
    <source>
        <dbReference type="SAM" id="Phobius"/>
    </source>
</evidence>
<keyword evidence="3" id="KW-0812">Transmembrane</keyword>
<comment type="subcellular location">
    <subcellularLocation>
        <location evidence="1">Cytoplasm</location>
        <location evidence="1">Cytoskeleton</location>
    </subcellularLocation>
</comment>
<keyword evidence="3" id="KW-1133">Transmembrane helix</keyword>
<evidence type="ECO:0000256" key="2">
    <source>
        <dbReference type="ARBA" id="ARBA00023212"/>
    </source>
</evidence>
<keyword evidence="2" id="KW-0963">Cytoplasm</keyword>
<dbReference type="GO" id="GO:0005856">
    <property type="term" value="C:cytoskeleton"/>
    <property type="evidence" value="ECO:0007669"/>
    <property type="project" value="UniProtKB-SubCell"/>
</dbReference>
<protein>
    <recommendedName>
        <fullName evidence="4">CEP76/DRC7 peptidase-like domain-containing protein</fullName>
    </recommendedName>
</protein>
<evidence type="ECO:0000313" key="5">
    <source>
        <dbReference type="EMBL" id="TKB53349.1"/>
    </source>
</evidence>
<keyword evidence="6" id="KW-1185">Reference proteome</keyword>
<dbReference type="RefSeq" id="WP_136864217.1">
    <property type="nucleotide sequence ID" value="NZ_SWCJ01000012.1"/>
</dbReference>
<keyword evidence="3" id="KW-0472">Membrane</keyword>
<accession>A0A4U1BNA4</accession>
<dbReference type="EMBL" id="SWCJ01000012">
    <property type="protein sequence ID" value="TKB53349.1"/>
    <property type="molecule type" value="Genomic_DNA"/>
</dbReference>
<dbReference type="InterPro" id="IPR056290">
    <property type="entry name" value="CEPT76/DRC7_peptidase-like_dom"/>
</dbReference>
<reference evidence="5 6" key="1">
    <citation type="submission" date="2019-04" db="EMBL/GenBank/DDBJ databases">
        <authorList>
            <person name="Hwang J.C."/>
        </authorList>
    </citation>
    <scope>NUCLEOTIDE SEQUENCE [LARGE SCALE GENOMIC DNA]</scope>
    <source>
        <strain evidence="5 6">IMCC35002</strain>
    </source>
</reference>
<evidence type="ECO:0000259" key="4">
    <source>
        <dbReference type="Pfam" id="PF24656"/>
    </source>
</evidence>
<evidence type="ECO:0000256" key="1">
    <source>
        <dbReference type="ARBA" id="ARBA00004245"/>
    </source>
</evidence>
<comment type="caution">
    <text evidence="5">The sequence shown here is derived from an EMBL/GenBank/DDBJ whole genome shotgun (WGS) entry which is preliminary data.</text>
</comment>
<keyword evidence="2" id="KW-0206">Cytoskeleton</keyword>
<dbReference type="Gene3D" id="3.10.620.30">
    <property type="match status" value="1"/>
</dbReference>
<dbReference type="InterPro" id="IPR038765">
    <property type="entry name" value="Papain-like_cys_pep_sf"/>
</dbReference>
<feature type="transmembrane region" description="Helical" evidence="3">
    <location>
        <begin position="12"/>
        <end position="31"/>
    </location>
</feature>
<evidence type="ECO:0000313" key="6">
    <source>
        <dbReference type="Proteomes" id="UP000305675"/>
    </source>
</evidence>
<dbReference type="OrthoDB" id="5726340at2"/>
<feature type="domain" description="CEP76/DRC7 peptidase-like" evidence="4">
    <location>
        <begin position="153"/>
        <end position="254"/>
    </location>
</feature>
<dbReference type="Pfam" id="PF24656">
    <property type="entry name" value="CEPT76_peptidase"/>
    <property type="match status" value="1"/>
</dbReference>
<organism evidence="5 6">
    <name type="scientific">Ferrimonas aestuarii</name>
    <dbReference type="NCBI Taxonomy" id="2569539"/>
    <lineage>
        <taxon>Bacteria</taxon>
        <taxon>Pseudomonadati</taxon>
        <taxon>Pseudomonadota</taxon>
        <taxon>Gammaproteobacteria</taxon>
        <taxon>Alteromonadales</taxon>
        <taxon>Ferrimonadaceae</taxon>
        <taxon>Ferrimonas</taxon>
    </lineage>
</organism>
<proteinExistence type="predicted"/>
<name>A0A4U1BNA4_9GAMM</name>